<evidence type="ECO:0000256" key="3">
    <source>
        <dbReference type="ARBA" id="ARBA00022723"/>
    </source>
</evidence>
<dbReference type="SMART" id="SM00829">
    <property type="entry name" value="PKS_ER"/>
    <property type="match status" value="1"/>
</dbReference>
<comment type="cofactor">
    <cofactor evidence="1">
        <name>Zn(2+)</name>
        <dbReference type="ChEBI" id="CHEBI:29105"/>
    </cofactor>
</comment>
<sequence length="356" mass="37016">MDIPATYKAVVFDRPGEISTKVVELETPKPGPGEVLVRLTKSGVCASDLEIMIDAWPIPCVPAGQVGGHEGVGTVVILGPGTEGTVKIGARVGVKRVANVCGSCGPCLDGRDGLCPNQNISGWYHPGTFQQYVVAQASYLTPIPEGLSPELAAPMLCAGVTTYAALRKANTRGGQWIVVSGAGGGLGHIAVQLAKNAFALRVIGIDVGDKESFAKECGAEKFIDLTKLKGKPASEEVYRITGGEGAHAVVICTGNNTAYAQGPDMLRFGGTMVCVGLPGGPRKNIEGLSPGKLIDKELSVVGSLLGSKRDAVECLDFAARGAVKIHVEVRGMNDMTKTFEQLKAGHLSGRVVLDLA</sequence>
<evidence type="ECO:0000313" key="8">
    <source>
        <dbReference type="EMBL" id="KAJ9642672.1"/>
    </source>
</evidence>
<evidence type="ECO:0000256" key="2">
    <source>
        <dbReference type="ARBA" id="ARBA00008072"/>
    </source>
</evidence>
<proteinExistence type="inferred from homology"/>
<keyword evidence="5" id="KW-0560">Oxidoreductase</keyword>
<dbReference type="GO" id="GO:0004022">
    <property type="term" value="F:alcohol dehydrogenase (NAD+) activity"/>
    <property type="evidence" value="ECO:0007669"/>
    <property type="project" value="TreeGrafter"/>
</dbReference>
<evidence type="ECO:0000256" key="4">
    <source>
        <dbReference type="ARBA" id="ARBA00022833"/>
    </source>
</evidence>
<accession>A0AA38YBA5</accession>
<dbReference type="FunFam" id="3.40.50.720:FF:000039">
    <property type="entry name" value="Alcohol dehydrogenase AdhP"/>
    <property type="match status" value="1"/>
</dbReference>
<dbReference type="EMBL" id="JAPDRN010000009">
    <property type="protein sequence ID" value="KAJ9642672.1"/>
    <property type="molecule type" value="Genomic_DNA"/>
</dbReference>
<dbReference type="GO" id="GO:0005737">
    <property type="term" value="C:cytoplasm"/>
    <property type="evidence" value="ECO:0007669"/>
    <property type="project" value="TreeGrafter"/>
</dbReference>
<keyword evidence="4" id="KW-0862">Zinc</keyword>
<dbReference type="PANTHER" id="PTHR42940">
    <property type="entry name" value="ALCOHOL DEHYDROGENASE 1-RELATED"/>
    <property type="match status" value="1"/>
</dbReference>
<dbReference type="Pfam" id="PF08240">
    <property type="entry name" value="ADH_N"/>
    <property type="match status" value="1"/>
</dbReference>
<dbReference type="InterPro" id="IPR013154">
    <property type="entry name" value="ADH-like_N"/>
</dbReference>
<dbReference type="InterPro" id="IPR020843">
    <property type="entry name" value="ER"/>
</dbReference>
<dbReference type="Proteomes" id="UP001172681">
    <property type="component" value="Unassembled WGS sequence"/>
</dbReference>
<keyword evidence="9" id="KW-1185">Reference proteome</keyword>
<dbReference type="GO" id="GO:0046872">
    <property type="term" value="F:metal ion binding"/>
    <property type="evidence" value="ECO:0007669"/>
    <property type="project" value="UniProtKB-KW"/>
</dbReference>
<name>A0AA38YBA5_9EURO</name>
<evidence type="ECO:0000259" key="7">
    <source>
        <dbReference type="SMART" id="SM00829"/>
    </source>
</evidence>
<dbReference type="CDD" id="cd08297">
    <property type="entry name" value="CAD3"/>
    <property type="match status" value="1"/>
</dbReference>
<reference evidence="8" key="1">
    <citation type="submission" date="2022-10" db="EMBL/GenBank/DDBJ databases">
        <title>Culturing micro-colonial fungi from biological soil crusts in the Mojave desert and describing Neophaeococcomyces mojavensis, and introducing the new genera and species Taxawa tesnikishii.</title>
        <authorList>
            <person name="Kurbessoian T."/>
            <person name="Stajich J.E."/>
        </authorList>
    </citation>
    <scope>NUCLEOTIDE SEQUENCE</scope>
    <source>
        <strain evidence="8">TK_35</strain>
    </source>
</reference>
<dbReference type="Pfam" id="PF00107">
    <property type="entry name" value="ADH_zinc_N"/>
    <property type="match status" value="1"/>
</dbReference>
<comment type="similarity">
    <text evidence="2">Belongs to the zinc-containing alcohol dehydrogenase family.</text>
</comment>
<evidence type="ECO:0000256" key="6">
    <source>
        <dbReference type="ARBA" id="ARBA00023027"/>
    </source>
</evidence>
<keyword evidence="3" id="KW-0479">Metal-binding</keyword>
<dbReference type="InterPro" id="IPR036291">
    <property type="entry name" value="NAD(P)-bd_dom_sf"/>
</dbReference>
<dbReference type="AlphaFoldDB" id="A0AA38YBA5"/>
<feature type="domain" description="Enoyl reductase (ER)" evidence="7">
    <location>
        <begin position="16"/>
        <end position="353"/>
    </location>
</feature>
<evidence type="ECO:0000256" key="1">
    <source>
        <dbReference type="ARBA" id="ARBA00001947"/>
    </source>
</evidence>
<dbReference type="PANTHER" id="PTHR42940:SF5">
    <property type="entry name" value="ALCOHOL DEHYDROGENASE 2"/>
    <property type="match status" value="1"/>
</dbReference>
<organism evidence="8 9">
    <name type="scientific">Knufia peltigerae</name>
    <dbReference type="NCBI Taxonomy" id="1002370"/>
    <lineage>
        <taxon>Eukaryota</taxon>
        <taxon>Fungi</taxon>
        <taxon>Dikarya</taxon>
        <taxon>Ascomycota</taxon>
        <taxon>Pezizomycotina</taxon>
        <taxon>Eurotiomycetes</taxon>
        <taxon>Chaetothyriomycetidae</taxon>
        <taxon>Chaetothyriales</taxon>
        <taxon>Trichomeriaceae</taxon>
        <taxon>Knufia</taxon>
    </lineage>
</organism>
<dbReference type="SUPFAM" id="SSF51735">
    <property type="entry name" value="NAD(P)-binding Rossmann-fold domains"/>
    <property type="match status" value="1"/>
</dbReference>
<dbReference type="SUPFAM" id="SSF50129">
    <property type="entry name" value="GroES-like"/>
    <property type="match status" value="1"/>
</dbReference>
<keyword evidence="6" id="KW-0520">NAD</keyword>
<comment type="caution">
    <text evidence="8">The sequence shown here is derived from an EMBL/GenBank/DDBJ whole genome shotgun (WGS) entry which is preliminary data.</text>
</comment>
<dbReference type="InterPro" id="IPR011032">
    <property type="entry name" value="GroES-like_sf"/>
</dbReference>
<protein>
    <recommendedName>
        <fullName evidence="7">Enoyl reductase (ER) domain-containing protein</fullName>
    </recommendedName>
</protein>
<dbReference type="Gene3D" id="3.90.180.10">
    <property type="entry name" value="Medium-chain alcohol dehydrogenases, catalytic domain"/>
    <property type="match status" value="1"/>
</dbReference>
<dbReference type="Gene3D" id="3.40.50.720">
    <property type="entry name" value="NAD(P)-binding Rossmann-like Domain"/>
    <property type="match status" value="1"/>
</dbReference>
<gene>
    <name evidence="8" type="ORF">H2204_002320</name>
</gene>
<evidence type="ECO:0000313" key="9">
    <source>
        <dbReference type="Proteomes" id="UP001172681"/>
    </source>
</evidence>
<dbReference type="InterPro" id="IPR013149">
    <property type="entry name" value="ADH-like_C"/>
</dbReference>
<evidence type="ECO:0000256" key="5">
    <source>
        <dbReference type="ARBA" id="ARBA00023002"/>
    </source>
</evidence>